<keyword evidence="2" id="KW-1185">Reference proteome</keyword>
<dbReference type="WBParaSite" id="SBAD_0000082001-mRNA-1">
    <property type="protein sequence ID" value="SBAD_0000082001-mRNA-1"/>
    <property type="gene ID" value="SBAD_0000082001"/>
</dbReference>
<gene>
    <name evidence="1" type="ORF">SBAD_LOCUS797</name>
</gene>
<proteinExistence type="predicted"/>
<evidence type="ECO:0000313" key="1">
    <source>
        <dbReference type="EMBL" id="VDO92153.1"/>
    </source>
</evidence>
<evidence type="ECO:0000313" key="3">
    <source>
        <dbReference type="WBParaSite" id="SBAD_0000082001-mRNA-1"/>
    </source>
</evidence>
<protein>
    <submittedName>
        <fullName evidence="1 3">Uncharacterized protein</fullName>
    </submittedName>
</protein>
<name>A0A183IB03_9BILA</name>
<organism evidence="3">
    <name type="scientific">Soboliphyme baturini</name>
    <dbReference type="NCBI Taxonomy" id="241478"/>
    <lineage>
        <taxon>Eukaryota</taxon>
        <taxon>Metazoa</taxon>
        <taxon>Ecdysozoa</taxon>
        <taxon>Nematoda</taxon>
        <taxon>Enoplea</taxon>
        <taxon>Dorylaimia</taxon>
        <taxon>Dioctophymatida</taxon>
        <taxon>Dioctophymatoidea</taxon>
        <taxon>Soboliphymatidae</taxon>
        <taxon>Soboliphyme</taxon>
    </lineage>
</organism>
<reference evidence="3" key="1">
    <citation type="submission" date="2016-06" db="UniProtKB">
        <authorList>
            <consortium name="WormBaseParasite"/>
        </authorList>
    </citation>
    <scope>IDENTIFICATION</scope>
</reference>
<dbReference type="Proteomes" id="UP000270296">
    <property type="component" value="Unassembled WGS sequence"/>
</dbReference>
<evidence type="ECO:0000313" key="2">
    <source>
        <dbReference type="Proteomes" id="UP000270296"/>
    </source>
</evidence>
<dbReference type="AlphaFoldDB" id="A0A183IB03"/>
<accession>A0A183IB03</accession>
<reference evidence="1 2" key="2">
    <citation type="submission" date="2018-11" db="EMBL/GenBank/DDBJ databases">
        <authorList>
            <consortium name="Pathogen Informatics"/>
        </authorList>
    </citation>
    <scope>NUCLEOTIDE SEQUENCE [LARGE SCALE GENOMIC DNA]</scope>
</reference>
<sequence length="181" mass="20314">MRYCRWQIAHNDESVRRDGAPSAYFQRGAEPGRQPRRRLLEIPGEIELLRKFSRGGRIKEDERKDLRKSNGRDFPLPPLNMCSSFRKGIQGRGSVFVFDCVSVRKWSTEMSEIYRLRQPHGVEKLTPSADEDTIGAIRPAVAQPGIGRLRNASSDGTNALLNGTAKGQMCQCGPSPSCQHM</sequence>
<dbReference type="EMBL" id="UZAM01006627">
    <property type="protein sequence ID" value="VDO92153.1"/>
    <property type="molecule type" value="Genomic_DNA"/>
</dbReference>